<comment type="caution">
    <text evidence="2">The sequence shown here is derived from an EMBL/GenBank/DDBJ whole genome shotgun (WGS) entry which is preliminary data.</text>
</comment>
<dbReference type="Proteomes" id="UP000708208">
    <property type="component" value="Unassembled WGS sequence"/>
</dbReference>
<accession>A0A8J2PQE2</accession>
<evidence type="ECO:0000313" key="2">
    <source>
        <dbReference type="EMBL" id="CAG7823571.1"/>
    </source>
</evidence>
<name>A0A8J2PQE2_9HEXA</name>
<evidence type="ECO:0000256" key="1">
    <source>
        <dbReference type="SAM" id="MobiDB-lite"/>
    </source>
</evidence>
<protein>
    <submittedName>
        <fullName evidence="2">Uncharacterized protein</fullName>
    </submittedName>
</protein>
<dbReference type="AlphaFoldDB" id="A0A8J2PQE2"/>
<sequence>MPKSRRQASWAPESEGDLRDFHTDSDESRSEFQNTGTVWKVPQKSWSQNSSKNQVLQYEVDDQEFILTPGSLDEIVPTKTRKQKH</sequence>
<reference evidence="2" key="1">
    <citation type="submission" date="2021-06" db="EMBL/GenBank/DDBJ databases">
        <authorList>
            <person name="Hodson N. C."/>
            <person name="Mongue J. A."/>
            <person name="Jaron S. K."/>
        </authorList>
    </citation>
    <scope>NUCLEOTIDE SEQUENCE</scope>
</reference>
<feature type="region of interest" description="Disordered" evidence="1">
    <location>
        <begin position="1"/>
        <end position="36"/>
    </location>
</feature>
<feature type="compositionally biased region" description="Basic and acidic residues" evidence="1">
    <location>
        <begin position="16"/>
        <end position="30"/>
    </location>
</feature>
<keyword evidence="3" id="KW-1185">Reference proteome</keyword>
<organism evidence="2 3">
    <name type="scientific">Allacma fusca</name>
    <dbReference type="NCBI Taxonomy" id="39272"/>
    <lineage>
        <taxon>Eukaryota</taxon>
        <taxon>Metazoa</taxon>
        <taxon>Ecdysozoa</taxon>
        <taxon>Arthropoda</taxon>
        <taxon>Hexapoda</taxon>
        <taxon>Collembola</taxon>
        <taxon>Symphypleona</taxon>
        <taxon>Sminthuridae</taxon>
        <taxon>Allacma</taxon>
    </lineage>
</organism>
<proteinExistence type="predicted"/>
<evidence type="ECO:0000313" key="3">
    <source>
        <dbReference type="Proteomes" id="UP000708208"/>
    </source>
</evidence>
<gene>
    <name evidence="2" type="ORF">AFUS01_LOCUS33781</name>
</gene>
<dbReference type="EMBL" id="CAJVCH010529925">
    <property type="protein sequence ID" value="CAG7823571.1"/>
    <property type="molecule type" value="Genomic_DNA"/>
</dbReference>